<name>A0ABW6M7G5_9ACTN</name>
<reference evidence="2 3" key="1">
    <citation type="submission" date="2024-10" db="EMBL/GenBank/DDBJ databases">
        <title>The Natural Products Discovery Center: Release of the First 8490 Sequenced Strains for Exploring Actinobacteria Biosynthetic Diversity.</title>
        <authorList>
            <person name="Kalkreuter E."/>
            <person name="Kautsar S.A."/>
            <person name="Yang D."/>
            <person name="Bader C.D."/>
            <person name="Teijaro C.N."/>
            <person name="Fluegel L."/>
            <person name="Davis C.M."/>
            <person name="Simpson J.R."/>
            <person name="Lauterbach L."/>
            <person name="Steele A.D."/>
            <person name="Gui C."/>
            <person name="Meng S."/>
            <person name="Li G."/>
            <person name="Viehrig K."/>
            <person name="Ye F."/>
            <person name="Su P."/>
            <person name="Kiefer A.F."/>
            <person name="Nichols A."/>
            <person name="Cepeda A.J."/>
            <person name="Yan W."/>
            <person name="Fan B."/>
            <person name="Jiang Y."/>
            <person name="Adhikari A."/>
            <person name="Zheng C.-J."/>
            <person name="Schuster L."/>
            <person name="Cowan T.M."/>
            <person name="Smanski M.J."/>
            <person name="Chevrette M.G."/>
            <person name="De Carvalho L.P.S."/>
            <person name="Shen B."/>
        </authorList>
    </citation>
    <scope>NUCLEOTIDE SEQUENCE [LARGE SCALE GENOMIC DNA]</scope>
    <source>
        <strain evidence="2 3">NPDC006488</strain>
    </source>
</reference>
<dbReference type="EMBL" id="JBIAHM010000009">
    <property type="protein sequence ID" value="MFE9602080.1"/>
    <property type="molecule type" value="Genomic_DNA"/>
</dbReference>
<organism evidence="2 3">
    <name type="scientific">Streptomyces hokutonensis</name>
    <dbReference type="NCBI Taxonomy" id="1306990"/>
    <lineage>
        <taxon>Bacteria</taxon>
        <taxon>Bacillati</taxon>
        <taxon>Actinomycetota</taxon>
        <taxon>Actinomycetes</taxon>
        <taxon>Kitasatosporales</taxon>
        <taxon>Streptomycetaceae</taxon>
        <taxon>Streptomyces</taxon>
    </lineage>
</organism>
<dbReference type="InterPro" id="IPR015943">
    <property type="entry name" value="WD40/YVTN_repeat-like_dom_sf"/>
</dbReference>
<dbReference type="RefSeq" id="WP_388109732.1">
    <property type="nucleotide sequence ID" value="NZ_JBIAHM010000009.1"/>
</dbReference>
<evidence type="ECO:0000256" key="1">
    <source>
        <dbReference type="SAM" id="Phobius"/>
    </source>
</evidence>
<dbReference type="InterPro" id="IPR011044">
    <property type="entry name" value="Quino_amine_DH_bsu"/>
</dbReference>
<evidence type="ECO:0000313" key="3">
    <source>
        <dbReference type="Proteomes" id="UP001601303"/>
    </source>
</evidence>
<accession>A0ABW6M7G5</accession>
<dbReference type="Gene3D" id="2.130.10.10">
    <property type="entry name" value="YVTN repeat-like/Quinoprotein amine dehydrogenase"/>
    <property type="match status" value="1"/>
</dbReference>
<evidence type="ECO:0000313" key="2">
    <source>
        <dbReference type="EMBL" id="MFE9602080.1"/>
    </source>
</evidence>
<proteinExistence type="predicted"/>
<comment type="caution">
    <text evidence="2">The sequence shown here is derived from an EMBL/GenBank/DDBJ whole genome shotgun (WGS) entry which is preliminary data.</text>
</comment>
<dbReference type="Proteomes" id="UP001601303">
    <property type="component" value="Unassembled WGS sequence"/>
</dbReference>
<keyword evidence="1" id="KW-0472">Membrane</keyword>
<keyword evidence="1" id="KW-0812">Transmembrane</keyword>
<feature type="transmembrane region" description="Helical" evidence="1">
    <location>
        <begin position="40"/>
        <end position="60"/>
    </location>
</feature>
<dbReference type="SUPFAM" id="SSF50969">
    <property type="entry name" value="YVTN repeat-like/Quinoprotein amine dehydrogenase"/>
    <property type="match status" value="1"/>
</dbReference>
<keyword evidence="1" id="KW-1133">Transmembrane helix</keyword>
<keyword evidence="3" id="KW-1185">Reference proteome</keyword>
<protein>
    <submittedName>
        <fullName evidence="2">WD40 repeat domain-containing protein</fullName>
    </submittedName>
</protein>
<sequence>MNIEELVRDSLREQASGQPSPATGFADRVLAVRRRRIRRLASVAAAAAAVVAVAVTVPLLDSGRTDVRPAEVIDGTVAHPDQWLPRDMIAAGRTTLAAYYTEQTVPTTPSRGVATRTYWLLNPRTEKYWMTPAFSDVAVAPGMRTAAVLEQSLPAHRIGILNLTTMKIERWIPVAHGVGGVEFSRDGSKLLATTYIENPDVRAPSAVNEETGEWAWQGPLGSPRDGFYVLDAVSGAGRWSAVPSGREINGRQDFAFSRTGEQVYSRIIGSRDGLQQFYDLDGNKIAAPANEKYLRSDVGARLSPNGRLAALGLTKEVGGSPGKSYSSIRDPLTGKEITKVRGAQLLAWADDRHLIAWERTTSLEAPYLPRLVLVTIGSDKVVPLSGTYKNIGKVVWEPVFAER</sequence>
<gene>
    <name evidence="2" type="ORF">ACFYNQ_26375</name>
</gene>